<feature type="domain" description="Luciferase-like" evidence="7">
    <location>
        <begin position="32"/>
        <end position="384"/>
    </location>
</feature>
<dbReference type="Gene3D" id="3.20.20.30">
    <property type="entry name" value="Luciferase-like domain"/>
    <property type="match status" value="1"/>
</dbReference>
<feature type="binding site" evidence="6">
    <location>
        <position position="56"/>
    </location>
    <ligand>
        <name>FMN</name>
        <dbReference type="ChEBI" id="CHEBI:58210"/>
    </ligand>
</feature>
<dbReference type="GO" id="GO:0004497">
    <property type="term" value="F:monooxygenase activity"/>
    <property type="evidence" value="ECO:0007669"/>
    <property type="project" value="UniProtKB-KW"/>
</dbReference>
<dbReference type="RefSeq" id="WP_042737751.1">
    <property type="nucleotide sequence ID" value="NZ_BKAX01000006.1"/>
</dbReference>
<dbReference type="InterPro" id="IPR051260">
    <property type="entry name" value="Diverse_substr_monoxygenases"/>
</dbReference>
<evidence type="ECO:0000256" key="3">
    <source>
        <dbReference type="ARBA" id="ARBA00023002"/>
    </source>
</evidence>
<name>A0A0D0RRV9_STAGA</name>
<dbReference type="CDD" id="cd01095">
    <property type="entry name" value="Nitrilotriacetate_monoxgenase"/>
    <property type="match status" value="1"/>
</dbReference>
<evidence type="ECO:0000256" key="4">
    <source>
        <dbReference type="ARBA" id="ARBA00023033"/>
    </source>
</evidence>
<reference evidence="10 11" key="2">
    <citation type="submission" date="2018-06" db="EMBL/GenBank/DDBJ databases">
        <authorList>
            <consortium name="Pathogen Informatics"/>
            <person name="Doyle S."/>
        </authorList>
    </citation>
    <scope>NUCLEOTIDE SEQUENCE [LARGE SCALE GENOMIC DNA]</scope>
    <source>
        <strain evidence="10 11">NCTC12195</strain>
    </source>
</reference>
<evidence type="ECO:0000256" key="6">
    <source>
        <dbReference type="PIRSR" id="PIRSR000337-1"/>
    </source>
</evidence>
<evidence type="ECO:0000256" key="5">
    <source>
        <dbReference type="ARBA" id="ARBA00033748"/>
    </source>
</evidence>
<dbReference type="AlphaFoldDB" id="A0A0D0RRV9"/>
<dbReference type="PANTHER" id="PTHR30011">
    <property type="entry name" value="ALKANESULFONATE MONOOXYGENASE-RELATED"/>
    <property type="match status" value="1"/>
</dbReference>
<feature type="binding site" evidence="6">
    <location>
        <position position="93"/>
    </location>
    <ligand>
        <name>FMN</name>
        <dbReference type="ChEBI" id="CHEBI:58210"/>
    </ligand>
</feature>
<evidence type="ECO:0000313" key="9">
    <source>
        <dbReference type="EMBL" id="RIL43303.1"/>
    </source>
</evidence>
<dbReference type="EMBL" id="BKAX01000006">
    <property type="protein sequence ID" value="GEQ06343.1"/>
    <property type="molecule type" value="Genomic_DNA"/>
</dbReference>
<evidence type="ECO:0000259" key="7">
    <source>
        <dbReference type="Pfam" id="PF00296"/>
    </source>
</evidence>
<keyword evidence="13" id="KW-1185">Reference proteome</keyword>
<evidence type="ECO:0000313" key="8">
    <source>
        <dbReference type="EMBL" id="GEQ06343.1"/>
    </source>
</evidence>
<evidence type="ECO:0000313" key="11">
    <source>
        <dbReference type="Proteomes" id="UP000255277"/>
    </source>
</evidence>
<dbReference type="Proteomes" id="UP000283576">
    <property type="component" value="Unassembled WGS sequence"/>
</dbReference>
<dbReference type="PIRSF" id="PIRSF000337">
    <property type="entry name" value="NTA_MOA"/>
    <property type="match status" value="1"/>
</dbReference>
<comment type="similarity">
    <text evidence="5">Belongs to the NtaA/SnaA/DszA monooxygenase family.</text>
</comment>
<dbReference type="Pfam" id="PF00296">
    <property type="entry name" value="Bac_luciferase"/>
    <property type="match status" value="1"/>
</dbReference>
<dbReference type="EC" id="1.14.13.-" evidence="10"/>
<dbReference type="NCBIfam" id="TIGR03860">
    <property type="entry name" value="FMN_nitrolo"/>
    <property type="match status" value="1"/>
</dbReference>
<evidence type="ECO:0000256" key="1">
    <source>
        <dbReference type="ARBA" id="ARBA00022630"/>
    </source>
</evidence>
<feature type="binding site" evidence="6">
    <location>
        <position position="218"/>
    </location>
    <ligand>
        <name>FMN</name>
        <dbReference type="ChEBI" id="CHEBI:58210"/>
    </ligand>
</feature>
<gene>
    <name evidence="10" type="primary">moxC_2</name>
    <name evidence="9" type="ORF">BUZ01_06720</name>
    <name evidence="10" type="ORF">NCTC12195_00460</name>
    <name evidence="8" type="ORF">SGA02_21710</name>
</gene>
<evidence type="ECO:0000313" key="12">
    <source>
        <dbReference type="Proteomes" id="UP000283576"/>
    </source>
</evidence>
<keyword evidence="2 6" id="KW-0288">FMN</keyword>
<dbReference type="Proteomes" id="UP000321057">
    <property type="component" value="Unassembled WGS sequence"/>
</dbReference>
<reference evidence="9 12" key="1">
    <citation type="journal article" date="2016" name="Front. Microbiol.">
        <title>Comprehensive Phylogenetic Analysis of Bovine Non-aureus Staphylococci Species Based on Whole-Genome Sequencing.</title>
        <authorList>
            <person name="Naushad S."/>
            <person name="Barkema H.W."/>
            <person name="Luby C."/>
            <person name="Condas L.A."/>
            <person name="Nobrega D.B."/>
            <person name="Carson D.A."/>
            <person name="De Buck J."/>
        </authorList>
    </citation>
    <scope>NUCLEOTIDE SEQUENCE [LARGE SCALE GENOMIC DNA]</scope>
    <source>
        <strain evidence="9 12">SNUC 1388</strain>
    </source>
</reference>
<dbReference type="EMBL" id="UHDK01000001">
    <property type="protein sequence ID" value="SUM31055.1"/>
    <property type="molecule type" value="Genomic_DNA"/>
</dbReference>
<dbReference type="SUPFAM" id="SSF51679">
    <property type="entry name" value="Bacterial luciferase-like"/>
    <property type="match status" value="1"/>
</dbReference>
<dbReference type="EC" id="1.14.-.-" evidence="10"/>
<keyword evidence="1 6" id="KW-0285">Flavoprotein</keyword>
<dbReference type="GO" id="GO:0016705">
    <property type="term" value="F:oxidoreductase activity, acting on paired donors, with incorporation or reduction of molecular oxygen"/>
    <property type="evidence" value="ECO:0007669"/>
    <property type="project" value="InterPro"/>
</dbReference>
<feature type="binding site" evidence="6">
    <location>
        <position position="147"/>
    </location>
    <ligand>
        <name>FMN</name>
        <dbReference type="ChEBI" id="CHEBI:58210"/>
    </ligand>
</feature>
<dbReference type="InterPro" id="IPR011251">
    <property type="entry name" value="Luciferase-like_dom"/>
</dbReference>
<accession>A0A0D0RRV9</accession>
<dbReference type="STRING" id="1293.SH09_01005"/>
<keyword evidence="4 10" id="KW-0503">Monooxygenase</keyword>
<sequence length="437" mass="49107">MKKQMHLASLVYSTGLHPSSWRLEDSKIEQIGSIAYQQELAQIAERGCLDAIFLADGQYISGEHTGHLSYFLEPITALTAISQVTKHIGLIGTISTTFYDPYNVARLLGSLDHISNGRAGLNIVTSQLDIEGQNHSMEALPPLEQRYERADEFVTVLKKLWQSFDYRALIHNRQSGKGIDFSLVKEINHKGKYFQVKGPINLPSSPQVYPVLCQAGTSIPGRKLAAKHVDMIFSIAWNQADAKQFKADIESRVAQLDDNAAGPLVLPGLSVYVADTLAEAEQKVAALNVYTDIEKKIQQIEQSIGQDTTEWHLDDPVPQLPPYESLTVKVGSKARYQAIQRAVEVERLTFRDLIARVDTWMGHKTIVGDPIMVADMMQTWFESGSCDGFILMPPTYPDMFEAFIDKVIPILQERGLFRTEYTEQTLRERIKREVTSH</sequence>
<dbReference type="InterPro" id="IPR036661">
    <property type="entry name" value="Luciferase-like_sf"/>
</dbReference>
<dbReference type="InterPro" id="IPR016215">
    <property type="entry name" value="NTA_MOA"/>
</dbReference>
<evidence type="ECO:0000313" key="10">
    <source>
        <dbReference type="EMBL" id="SUM31055.1"/>
    </source>
</evidence>
<dbReference type="Proteomes" id="UP000255277">
    <property type="component" value="Unassembled WGS sequence"/>
</dbReference>
<proteinExistence type="inferred from homology"/>
<dbReference type="PANTHER" id="PTHR30011:SF16">
    <property type="entry name" value="C2H2 FINGER DOMAIN TRANSCRIPTION FACTOR (EUROFUNG)-RELATED"/>
    <property type="match status" value="1"/>
</dbReference>
<keyword evidence="3 10" id="KW-0560">Oxidoreductase</keyword>
<dbReference type="EMBL" id="QXRZ01000003">
    <property type="protein sequence ID" value="RIL43303.1"/>
    <property type="molecule type" value="Genomic_DNA"/>
</dbReference>
<dbReference type="OrthoDB" id="3265338at2"/>
<evidence type="ECO:0000256" key="2">
    <source>
        <dbReference type="ARBA" id="ARBA00022643"/>
    </source>
</evidence>
<reference evidence="8 13" key="3">
    <citation type="submission" date="2019-07" db="EMBL/GenBank/DDBJ databases">
        <title>Whole genome shotgun sequence of Staphylococcus gallinarum NBRC 109767.</title>
        <authorList>
            <person name="Hosoyama A."/>
            <person name="Uohara A."/>
            <person name="Ohji S."/>
            <person name="Ichikawa N."/>
        </authorList>
    </citation>
    <scope>NUCLEOTIDE SEQUENCE [LARGE SCALE GENOMIC DNA]</scope>
    <source>
        <strain evidence="8 13">NBRC 109767</strain>
    </source>
</reference>
<organism evidence="10 11">
    <name type="scientific">Staphylococcus gallinarum</name>
    <dbReference type="NCBI Taxonomy" id="1293"/>
    <lineage>
        <taxon>Bacteria</taxon>
        <taxon>Bacillati</taxon>
        <taxon>Bacillota</taxon>
        <taxon>Bacilli</taxon>
        <taxon>Bacillales</taxon>
        <taxon>Staphylococcaceae</taxon>
        <taxon>Staphylococcus</taxon>
    </lineage>
</organism>
<evidence type="ECO:0000313" key="13">
    <source>
        <dbReference type="Proteomes" id="UP000321057"/>
    </source>
</evidence>
<protein>
    <submittedName>
        <fullName evidence="9">LLM class flavin-dependent oxidoreductase</fullName>
    </submittedName>
    <submittedName>
        <fullName evidence="8 10">Monooxygenase</fullName>
        <ecNumber evidence="10">1.14.-.-</ecNumber>
        <ecNumber evidence="10">1.14.13.-</ecNumber>
    </submittedName>
</protein>